<dbReference type="InterPro" id="IPR036282">
    <property type="entry name" value="Glutathione-S-Trfase_C_sf"/>
</dbReference>
<dbReference type="Gene3D" id="1.20.1050.10">
    <property type="match status" value="1"/>
</dbReference>
<dbReference type="Pfam" id="PF13409">
    <property type="entry name" value="GST_N_2"/>
    <property type="match status" value="1"/>
</dbReference>
<dbReference type="Pfam" id="PF13410">
    <property type="entry name" value="GST_C_2"/>
    <property type="match status" value="1"/>
</dbReference>
<dbReference type="Proteomes" id="UP001370348">
    <property type="component" value="Chromosome"/>
</dbReference>
<dbReference type="InterPro" id="IPR036249">
    <property type="entry name" value="Thioredoxin-like_sf"/>
</dbReference>
<evidence type="ECO:0000313" key="3">
    <source>
        <dbReference type="Proteomes" id="UP001370348"/>
    </source>
</evidence>
<dbReference type="Gene3D" id="3.40.30.10">
    <property type="entry name" value="Glutaredoxin"/>
    <property type="match status" value="1"/>
</dbReference>
<keyword evidence="3" id="KW-1185">Reference proteome</keyword>
<dbReference type="SUPFAM" id="SSF52833">
    <property type="entry name" value="Thioredoxin-like"/>
    <property type="match status" value="1"/>
</dbReference>
<dbReference type="PROSITE" id="PS50404">
    <property type="entry name" value="GST_NTER"/>
    <property type="match status" value="1"/>
</dbReference>
<protein>
    <submittedName>
        <fullName evidence="2">Glutathione S-transferase C-terminal domain-containing protein</fullName>
    </submittedName>
</protein>
<name>A0ABZ2M2X2_9BACT</name>
<sequence length="254" mass="29301">MTRLITIPFSHYCEKARWVLDRNGVAYDEERYMPTFHFPAAMRALVGRGKGLHDRASTRFSTPILIGDGVLLTDSSEIVRHVEPRLFEDPEAQRLDAYFGDELGPHSRLIVYWHALKEPRLLFELADTNVSRQQALLFRRLYPIVATMVRTQLRIDEAAYRRSLERVRRIADDVALRLADGRPFLLGDRFSAADLAFAALFAPAILPGCDVYGAKLPAPKRFPPEAQSFVREHRDHPAGRFAMRMFREERHRRT</sequence>
<reference evidence="2 3" key="1">
    <citation type="submission" date="2021-12" db="EMBL/GenBank/DDBJ databases">
        <title>Discovery of the Pendulisporaceae a myxobacterial family with distinct sporulation behavior and unique specialized metabolism.</title>
        <authorList>
            <person name="Garcia R."/>
            <person name="Popoff A."/>
            <person name="Bader C.D."/>
            <person name="Loehr J."/>
            <person name="Walesch S."/>
            <person name="Walt C."/>
            <person name="Boldt J."/>
            <person name="Bunk B."/>
            <person name="Haeckl F.J.F.P.J."/>
            <person name="Gunesch A.P."/>
            <person name="Birkelbach J."/>
            <person name="Nuebel U."/>
            <person name="Pietschmann T."/>
            <person name="Bach T."/>
            <person name="Mueller R."/>
        </authorList>
    </citation>
    <scope>NUCLEOTIDE SEQUENCE [LARGE SCALE GENOMIC DNA]</scope>
    <source>
        <strain evidence="2 3">MSr11954</strain>
    </source>
</reference>
<accession>A0ABZ2M2X2</accession>
<proteinExistence type="predicted"/>
<evidence type="ECO:0000313" key="2">
    <source>
        <dbReference type="EMBL" id="WXB16423.1"/>
    </source>
</evidence>
<dbReference type="EMBL" id="CP089984">
    <property type="protein sequence ID" value="WXB16423.1"/>
    <property type="molecule type" value="Genomic_DNA"/>
</dbReference>
<evidence type="ECO:0000259" key="1">
    <source>
        <dbReference type="PROSITE" id="PS50404"/>
    </source>
</evidence>
<dbReference type="CDD" id="cd00570">
    <property type="entry name" value="GST_N_family"/>
    <property type="match status" value="1"/>
</dbReference>
<gene>
    <name evidence="2" type="ORF">LZC94_03895</name>
</gene>
<feature type="domain" description="GST N-terminal" evidence="1">
    <location>
        <begin position="1"/>
        <end position="90"/>
    </location>
</feature>
<dbReference type="RefSeq" id="WP_394826048.1">
    <property type="nucleotide sequence ID" value="NZ_CP089984.1"/>
</dbReference>
<dbReference type="InterPro" id="IPR004045">
    <property type="entry name" value="Glutathione_S-Trfase_N"/>
</dbReference>
<organism evidence="2 3">
    <name type="scientific">Pendulispora albinea</name>
    <dbReference type="NCBI Taxonomy" id="2741071"/>
    <lineage>
        <taxon>Bacteria</taxon>
        <taxon>Pseudomonadati</taxon>
        <taxon>Myxococcota</taxon>
        <taxon>Myxococcia</taxon>
        <taxon>Myxococcales</taxon>
        <taxon>Sorangiineae</taxon>
        <taxon>Pendulisporaceae</taxon>
        <taxon>Pendulispora</taxon>
    </lineage>
</organism>
<dbReference type="SUPFAM" id="SSF47616">
    <property type="entry name" value="GST C-terminal domain-like"/>
    <property type="match status" value="1"/>
</dbReference>